<evidence type="ECO:0000313" key="3">
    <source>
        <dbReference type="Proteomes" id="UP001642540"/>
    </source>
</evidence>
<reference evidence="2 3" key="1">
    <citation type="submission" date="2024-08" db="EMBL/GenBank/DDBJ databases">
        <authorList>
            <person name="Cucini C."/>
            <person name="Frati F."/>
        </authorList>
    </citation>
    <scope>NUCLEOTIDE SEQUENCE [LARGE SCALE GENOMIC DNA]</scope>
</reference>
<comment type="caution">
    <text evidence="2">The sequence shown here is derived from an EMBL/GenBank/DDBJ whole genome shotgun (WGS) entry which is preliminary data.</text>
</comment>
<protein>
    <submittedName>
        <fullName evidence="2">Uncharacterized protein</fullName>
    </submittedName>
</protein>
<evidence type="ECO:0000256" key="1">
    <source>
        <dbReference type="SAM" id="MobiDB-lite"/>
    </source>
</evidence>
<keyword evidence="3" id="KW-1185">Reference proteome</keyword>
<dbReference type="Proteomes" id="UP001642540">
    <property type="component" value="Unassembled WGS sequence"/>
</dbReference>
<organism evidence="2 3">
    <name type="scientific">Orchesella dallaii</name>
    <dbReference type="NCBI Taxonomy" id="48710"/>
    <lineage>
        <taxon>Eukaryota</taxon>
        <taxon>Metazoa</taxon>
        <taxon>Ecdysozoa</taxon>
        <taxon>Arthropoda</taxon>
        <taxon>Hexapoda</taxon>
        <taxon>Collembola</taxon>
        <taxon>Entomobryomorpha</taxon>
        <taxon>Entomobryoidea</taxon>
        <taxon>Orchesellidae</taxon>
        <taxon>Orchesellinae</taxon>
        <taxon>Orchesella</taxon>
    </lineage>
</organism>
<proteinExistence type="predicted"/>
<feature type="region of interest" description="Disordered" evidence="1">
    <location>
        <begin position="261"/>
        <end position="283"/>
    </location>
</feature>
<name>A0ABP1RHY3_9HEXA</name>
<sequence length="283" mass="33154">MEVFPAESIPETQDEILDPPKWVYDLLKETMNKNIIVNYYGRYSTVLPIYFVTNYRKKLSQQLFLLDCDVFLPFHSDENWRLKRNPCVLPCLALGDFVFSLLLVVASPQLRQSKARPCSLEMELKDINTREETWRTIKTRDKELEIKYEKFKTVILPLKSASFGDKVERSTEFEEVSYKIKGVVLVDETRKEEARIQPEEKLGSSELQQFGGELNGSTGYPIYLVEDFYVYLRKWTYKYLSRRTYDGIKYYKKRPTRCPCASQIPTPPSKTSVSVKGSLRKKE</sequence>
<evidence type="ECO:0000313" key="2">
    <source>
        <dbReference type="EMBL" id="CAL8128632.1"/>
    </source>
</evidence>
<accession>A0ABP1RHY3</accession>
<gene>
    <name evidence="2" type="ORF">ODALV1_LOCUS22400</name>
</gene>
<dbReference type="EMBL" id="CAXLJM020000075">
    <property type="protein sequence ID" value="CAL8128632.1"/>
    <property type="molecule type" value="Genomic_DNA"/>
</dbReference>